<proteinExistence type="predicted"/>
<name>A0A834ALK9_9CHIR</name>
<accession>A0A834ALK9</accession>
<dbReference type="Proteomes" id="UP000664940">
    <property type="component" value="Unassembled WGS sequence"/>
</dbReference>
<evidence type="ECO:0000313" key="1">
    <source>
        <dbReference type="EMBL" id="KAF6114660.1"/>
    </source>
</evidence>
<evidence type="ECO:0000313" key="2">
    <source>
        <dbReference type="Proteomes" id="UP000664940"/>
    </source>
</evidence>
<organism evidence="1 2">
    <name type="scientific">Phyllostomus discolor</name>
    <name type="common">pale spear-nosed bat</name>
    <dbReference type="NCBI Taxonomy" id="89673"/>
    <lineage>
        <taxon>Eukaryota</taxon>
        <taxon>Metazoa</taxon>
        <taxon>Chordata</taxon>
        <taxon>Craniata</taxon>
        <taxon>Vertebrata</taxon>
        <taxon>Euteleostomi</taxon>
        <taxon>Mammalia</taxon>
        <taxon>Eutheria</taxon>
        <taxon>Laurasiatheria</taxon>
        <taxon>Chiroptera</taxon>
        <taxon>Yangochiroptera</taxon>
        <taxon>Phyllostomidae</taxon>
        <taxon>Phyllostominae</taxon>
        <taxon>Phyllostomus</taxon>
    </lineage>
</organism>
<comment type="caution">
    <text evidence="1">The sequence shown here is derived from an EMBL/GenBank/DDBJ whole genome shotgun (WGS) entry which is preliminary data.</text>
</comment>
<dbReference type="AlphaFoldDB" id="A0A834ALK9"/>
<dbReference type="EMBL" id="JABVXQ010000004">
    <property type="protein sequence ID" value="KAF6114660.1"/>
    <property type="molecule type" value="Genomic_DNA"/>
</dbReference>
<gene>
    <name evidence="1" type="ORF">HJG60_010615</name>
</gene>
<reference evidence="1 2" key="1">
    <citation type="journal article" date="2020" name="Nature">
        <title>Six reference-quality genomes reveal evolution of bat adaptations.</title>
        <authorList>
            <person name="Jebb D."/>
            <person name="Huang Z."/>
            <person name="Pippel M."/>
            <person name="Hughes G.M."/>
            <person name="Lavrichenko K."/>
            <person name="Devanna P."/>
            <person name="Winkler S."/>
            <person name="Jermiin L.S."/>
            <person name="Skirmuntt E.C."/>
            <person name="Katzourakis A."/>
            <person name="Burkitt-Gray L."/>
            <person name="Ray D.A."/>
            <person name="Sullivan K.A.M."/>
            <person name="Roscito J.G."/>
            <person name="Kirilenko B.M."/>
            <person name="Davalos L.M."/>
            <person name="Corthals A.P."/>
            <person name="Power M.L."/>
            <person name="Jones G."/>
            <person name="Ransome R.D."/>
            <person name="Dechmann D.K.N."/>
            <person name="Locatelli A.G."/>
            <person name="Puechmaille S.J."/>
            <person name="Fedrigo O."/>
            <person name="Jarvis E.D."/>
            <person name="Hiller M."/>
            <person name="Vernes S.C."/>
            <person name="Myers E.W."/>
            <person name="Teeling E.C."/>
        </authorList>
    </citation>
    <scope>NUCLEOTIDE SEQUENCE [LARGE SCALE GENOMIC DNA]</scope>
    <source>
        <strain evidence="1">Bat1K_MPI-CBG_1</strain>
    </source>
</reference>
<sequence>MDFSSILILYPFQKSTLLSCLIHLHFFHYKYLPQYPNLLNELLHNLHLLNHFYFHIQFYHYHHQTQVALLKFFTISWIIKSIYFSSHFQWFKKKNTYNTDLKFMGEKKKQTNYTTMTSEFTVSLRYNLLLFITYPYKTRYNQTDSLNVMA</sequence>
<protein>
    <submittedName>
        <fullName evidence="1">Uncharacterized protein</fullName>
    </submittedName>
</protein>